<gene>
    <name evidence="1" type="ordered locus">Desti_3561</name>
</gene>
<dbReference type="EMBL" id="CP003360">
    <property type="protein sequence ID" value="AFM26210.1"/>
    <property type="molecule type" value="Genomic_DNA"/>
</dbReference>
<dbReference type="HOGENOM" id="CLU_2632376_0_0_7"/>
<evidence type="ECO:0000313" key="1">
    <source>
        <dbReference type="EMBL" id="AFM26210.1"/>
    </source>
</evidence>
<dbReference type="STRING" id="706587.Desti_3561"/>
<keyword evidence="2" id="KW-1185">Reference proteome</keyword>
<dbReference type="KEGG" id="dti:Desti_3561"/>
<evidence type="ECO:0000313" key="2">
    <source>
        <dbReference type="Proteomes" id="UP000006055"/>
    </source>
</evidence>
<sequence length="77" mass="8802">MRKIGAKEITADIRAGMGDYQLMEKYRLSAKQLEIILRKLLEADLITHMQLYERTSLSDSQITKAFVDSQQAVGELE</sequence>
<name>I4C9G9_DESTA</name>
<protein>
    <submittedName>
        <fullName evidence="1">Uncharacterized protein</fullName>
    </submittedName>
</protein>
<dbReference type="AlphaFoldDB" id="I4C9G9"/>
<dbReference type="eggNOG" id="COG0666">
    <property type="taxonomic scope" value="Bacteria"/>
</dbReference>
<dbReference type="RefSeq" id="WP_014811341.1">
    <property type="nucleotide sequence ID" value="NC_018025.1"/>
</dbReference>
<proteinExistence type="predicted"/>
<reference evidence="2" key="1">
    <citation type="submission" date="2012-06" db="EMBL/GenBank/DDBJ databases">
        <title>Complete sequence of chromosome of Desulfomonile tiedjei DSM 6799.</title>
        <authorList>
            <person name="Lucas S."/>
            <person name="Copeland A."/>
            <person name="Lapidus A."/>
            <person name="Glavina del Rio T."/>
            <person name="Dalin E."/>
            <person name="Tice H."/>
            <person name="Bruce D."/>
            <person name="Goodwin L."/>
            <person name="Pitluck S."/>
            <person name="Peters L."/>
            <person name="Ovchinnikova G."/>
            <person name="Zeytun A."/>
            <person name="Lu M."/>
            <person name="Kyrpides N."/>
            <person name="Mavromatis K."/>
            <person name="Ivanova N."/>
            <person name="Brettin T."/>
            <person name="Detter J.C."/>
            <person name="Han C."/>
            <person name="Larimer F."/>
            <person name="Land M."/>
            <person name="Hauser L."/>
            <person name="Markowitz V."/>
            <person name="Cheng J.-F."/>
            <person name="Hugenholtz P."/>
            <person name="Woyke T."/>
            <person name="Wu D."/>
            <person name="Spring S."/>
            <person name="Schroeder M."/>
            <person name="Brambilla E."/>
            <person name="Klenk H.-P."/>
            <person name="Eisen J.A."/>
        </authorList>
    </citation>
    <scope>NUCLEOTIDE SEQUENCE [LARGE SCALE GENOMIC DNA]</scope>
    <source>
        <strain evidence="2">ATCC 49306 / DSM 6799 / DCB-1</strain>
    </source>
</reference>
<accession>I4C9G9</accession>
<organism evidence="1 2">
    <name type="scientific">Desulfomonile tiedjei (strain ATCC 49306 / DSM 6799 / DCB-1)</name>
    <dbReference type="NCBI Taxonomy" id="706587"/>
    <lineage>
        <taxon>Bacteria</taxon>
        <taxon>Pseudomonadati</taxon>
        <taxon>Thermodesulfobacteriota</taxon>
        <taxon>Desulfomonilia</taxon>
        <taxon>Desulfomonilales</taxon>
        <taxon>Desulfomonilaceae</taxon>
        <taxon>Desulfomonile</taxon>
    </lineage>
</organism>
<dbReference type="Proteomes" id="UP000006055">
    <property type="component" value="Chromosome"/>
</dbReference>